<dbReference type="Ensembl" id="ENSHCOT00000016058.1">
    <property type="protein sequence ID" value="ENSHCOP00000009824.1"/>
    <property type="gene ID" value="ENSHCOG00000012345.1"/>
</dbReference>
<evidence type="ECO:0000256" key="2">
    <source>
        <dbReference type="ARBA" id="ARBA00010665"/>
    </source>
</evidence>
<dbReference type="AlphaFoldDB" id="A0A3Q3DE79"/>
<dbReference type="STRING" id="109280.ENSHCOP00000009824"/>
<reference evidence="7" key="2">
    <citation type="submission" date="2025-09" db="UniProtKB">
        <authorList>
            <consortium name="Ensembl"/>
        </authorList>
    </citation>
    <scope>IDENTIFICATION</scope>
</reference>
<organism evidence="7 8">
    <name type="scientific">Hippocampus comes</name>
    <name type="common">Tiger tail seahorse</name>
    <dbReference type="NCBI Taxonomy" id="109280"/>
    <lineage>
        <taxon>Eukaryota</taxon>
        <taxon>Metazoa</taxon>
        <taxon>Chordata</taxon>
        <taxon>Craniata</taxon>
        <taxon>Vertebrata</taxon>
        <taxon>Euteleostomi</taxon>
        <taxon>Actinopterygii</taxon>
        <taxon>Neopterygii</taxon>
        <taxon>Teleostei</taxon>
        <taxon>Neoteleostei</taxon>
        <taxon>Acanthomorphata</taxon>
        <taxon>Syngnathiaria</taxon>
        <taxon>Syngnathiformes</taxon>
        <taxon>Syngnathoidei</taxon>
        <taxon>Syngnathidae</taxon>
        <taxon>Hippocampus</taxon>
    </lineage>
</organism>
<evidence type="ECO:0000256" key="1">
    <source>
        <dbReference type="ARBA" id="ARBA00004613"/>
    </source>
</evidence>
<dbReference type="FunFam" id="2.40.50.40:FF:000004">
    <property type="entry name" value="C-X-C motif chemokine"/>
    <property type="match status" value="1"/>
</dbReference>
<dbReference type="InterPro" id="IPR033899">
    <property type="entry name" value="CXC_Chemokine_domain"/>
</dbReference>
<reference evidence="7" key="1">
    <citation type="submission" date="2025-08" db="UniProtKB">
        <authorList>
            <consortium name="Ensembl"/>
        </authorList>
    </citation>
    <scope>IDENTIFICATION</scope>
</reference>
<dbReference type="GO" id="GO:0005615">
    <property type="term" value="C:extracellular space"/>
    <property type="evidence" value="ECO:0007669"/>
    <property type="project" value="UniProtKB-KW"/>
</dbReference>
<dbReference type="GeneTree" id="ENSGT00940000168006"/>
<dbReference type="SMART" id="SM00199">
    <property type="entry name" value="SCY"/>
    <property type="match status" value="1"/>
</dbReference>
<dbReference type="GO" id="GO:0006955">
    <property type="term" value="P:immune response"/>
    <property type="evidence" value="ECO:0007669"/>
    <property type="project" value="InterPro"/>
</dbReference>
<dbReference type="GO" id="GO:0008009">
    <property type="term" value="F:chemokine activity"/>
    <property type="evidence" value="ECO:0007669"/>
    <property type="project" value="InterPro"/>
</dbReference>
<protein>
    <submittedName>
        <fullName evidence="7">Chemokine (C-X-C motif) ligand 19</fullName>
    </submittedName>
</protein>
<dbReference type="InterPro" id="IPR039809">
    <property type="entry name" value="Chemokine_b/g/d"/>
</dbReference>
<dbReference type="Gene3D" id="2.40.50.40">
    <property type="match status" value="1"/>
</dbReference>
<dbReference type="GO" id="GO:0042056">
    <property type="term" value="F:chemoattractant activity"/>
    <property type="evidence" value="ECO:0007669"/>
    <property type="project" value="UniProtKB-ARBA"/>
</dbReference>
<comment type="subcellular location">
    <subcellularLocation>
        <location evidence="1">Secreted</location>
    </subcellularLocation>
</comment>
<evidence type="ECO:0000313" key="8">
    <source>
        <dbReference type="Proteomes" id="UP000264820"/>
    </source>
</evidence>
<proteinExistence type="inferred from homology"/>
<evidence type="ECO:0000256" key="5">
    <source>
        <dbReference type="ARBA" id="ARBA00054901"/>
    </source>
</evidence>
<dbReference type="CDD" id="cd00273">
    <property type="entry name" value="Chemokine_CXC"/>
    <property type="match status" value="1"/>
</dbReference>
<keyword evidence="8" id="KW-1185">Reference proteome</keyword>
<dbReference type="SUPFAM" id="SSF54117">
    <property type="entry name" value="Interleukin 8-like chemokines"/>
    <property type="match status" value="1"/>
</dbReference>
<comment type="similarity">
    <text evidence="2">Belongs to the intercrine alpha (chemokine CxC) family.</text>
</comment>
<accession>A0A3Q3DE79</accession>
<evidence type="ECO:0000259" key="6">
    <source>
        <dbReference type="SMART" id="SM00199"/>
    </source>
</evidence>
<dbReference type="InterPro" id="IPR001811">
    <property type="entry name" value="Chemokine_IL8-like_dom"/>
</dbReference>
<keyword evidence="3" id="KW-0202">Cytokine</keyword>
<dbReference type="PANTHER" id="PTHR12015:SF195">
    <property type="entry name" value="CHEMOKINE INTERLEUKIN-8-LIKE DOMAIN-CONTAINING PROTEIN"/>
    <property type="match status" value="1"/>
</dbReference>
<name>A0A3Q3DE79_HIPCM</name>
<dbReference type="Proteomes" id="UP000264820">
    <property type="component" value="Unplaced"/>
</dbReference>
<evidence type="ECO:0000256" key="3">
    <source>
        <dbReference type="ARBA" id="ARBA00022514"/>
    </source>
</evidence>
<keyword evidence="4" id="KW-0964">Secreted</keyword>
<evidence type="ECO:0000256" key="4">
    <source>
        <dbReference type="ARBA" id="ARBA00022525"/>
    </source>
</evidence>
<evidence type="ECO:0000313" key="7">
    <source>
        <dbReference type="Ensembl" id="ENSHCOP00000009824.1"/>
    </source>
</evidence>
<dbReference type="PRINTS" id="PR00437">
    <property type="entry name" value="SMALLCYTKCXC"/>
</dbReference>
<dbReference type="Pfam" id="PF00048">
    <property type="entry name" value="IL8"/>
    <property type="match status" value="1"/>
</dbReference>
<dbReference type="GO" id="GO:0006952">
    <property type="term" value="P:defense response"/>
    <property type="evidence" value="ECO:0007669"/>
    <property type="project" value="InterPro"/>
</dbReference>
<sequence>MKLPCGDPHACLPPISRDYNTRCGCLRMETRIIPPDSLRSIKLVPEGPHCTQTEIIATLVSGERVCLHPQSWWVKKLVHFVLEKQLHRRAAVISRRPA</sequence>
<dbReference type="InterPro" id="IPR001089">
    <property type="entry name" value="Chemokine_CXC"/>
</dbReference>
<dbReference type="InterPro" id="IPR036048">
    <property type="entry name" value="Interleukin_8-like_sf"/>
</dbReference>
<comment type="function">
    <text evidence="5">Ligand for cxcr3.2. Chemotactic for macrophages.</text>
</comment>
<feature type="domain" description="Chemokine interleukin-8-like" evidence="6">
    <location>
        <begin position="20"/>
        <end position="81"/>
    </location>
</feature>
<dbReference type="PANTHER" id="PTHR12015">
    <property type="entry name" value="SMALL INDUCIBLE CYTOKINE A"/>
    <property type="match status" value="1"/>
</dbReference>